<dbReference type="InterPro" id="IPR012914">
    <property type="entry name" value="PucR_dom"/>
</dbReference>
<evidence type="ECO:0000313" key="3">
    <source>
        <dbReference type="Proteomes" id="UP001428817"/>
    </source>
</evidence>
<feature type="domain" description="Purine catabolism PurC-like" evidence="1">
    <location>
        <begin position="37"/>
        <end position="137"/>
    </location>
</feature>
<proteinExistence type="predicted"/>
<keyword evidence="3" id="KW-1185">Reference proteome</keyword>
<sequence length="273" mass="28987">MTNSLEPIDDLVTVPLRVVVHAGELHARVVPETLRPGALDRPVRWASVCELLDPAPYLLGEELMLTSGMNLPDDRAEVDAYVRRLQAAGVTALGFGITPPFSLELPDSLRLACARHGLPLLVVPASVPFLAVARVVAVALGEVSQREARRVASAREALTRAATQGLDELVADLANRLSGWVCLLGEGHPAGAEPLAGHRAPAPLPVRSASWSAGCAGAAGCGGRAPSWPTAPSWWCSRYIRRPPRRCCWWPGGRAGSAAPTGRSSRWARRCSG</sequence>
<evidence type="ECO:0000259" key="1">
    <source>
        <dbReference type="Pfam" id="PF07905"/>
    </source>
</evidence>
<organism evidence="2 3">
    <name type="scientific">Pseudonocardia eucalypti</name>
    <dbReference type="NCBI Taxonomy" id="648755"/>
    <lineage>
        <taxon>Bacteria</taxon>
        <taxon>Bacillati</taxon>
        <taxon>Actinomycetota</taxon>
        <taxon>Actinomycetes</taxon>
        <taxon>Pseudonocardiales</taxon>
        <taxon>Pseudonocardiaceae</taxon>
        <taxon>Pseudonocardia</taxon>
    </lineage>
</organism>
<evidence type="ECO:0000313" key="2">
    <source>
        <dbReference type="EMBL" id="GAA5168537.1"/>
    </source>
</evidence>
<reference evidence="3" key="1">
    <citation type="journal article" date="2019" name="Int. J. Syst. Evol. Microbiol.">
        <title>The Global Catalogue of Microorganisms (GCM) 10K type strain sequencing project: providing services to taxonomists for standard genome sequencing and annotation.</title>
        <authorList>
            <consortium name="The Broad Institute Genomics Platform"/>
            <consortium name="The Broad Institute Genome Sequencing Center for Infectious Disease"/>
            <person name="Wu L."/>
            <person name="Ma J."/>
        </authorList>
    </citation>
    <scope>NUCLEOTIDE SEQUENCE [LARGE SCALE GENOMIC DNA]</scope>
    <source>
        <strain evidence="3">JCM 18303</strain>
    </source>
</reference>
<comment type="caution">
    <text evidence="2">The sequence shown here is derived from an EMBL/GenBank/DDBJ whole genome shotgun (WGS) entry which is preliminary data.</text>
</comment>
<dbReference type="EMBL" id="BAABJP010000039">
    <property type="protein sequence ID" value="GAA5168537.1"/>
    <property type="molecule type" value="Genomic_DNA"/>
</dbReference>
<dbReference type="Pfam" id="PF07905">
    <property type="entry name" value="PucR"/>
    <property type="match status" value="1"/>
</dbReference>
<gene>
    <name evidence="2" type="ORF">GCM10023321_62770</name>
</gene>
<name>A0ABP9QWR9_9PSEU</name>
<accession>A0ABP9QWR9</accession>
<dbReference type="RefSeq" id="WP_345703283.1">
    <property type="nucleotide sequence ID" value="NZ_BAABJP010000039.1"/>
</dbReference>
<protein>
    <recommendedName>
        <fullName evidence="1">Purine catabolism PurC-like domain-containing protein</fullName>
    </recommendedName>
</protein>
<dbReference type="Proteomes" id="UP001428817">
    <property type="component" value="Unassembled WGS sequence"/>
</dbReference>